<sequence length="455" mass="51982">MTRTFKPHDYQQEAMRFLYDVPRCALWMPMGGGKTVTTLTALDNMSVVDDIYPVLVLAPLRVAKSTWPEEVQKWDHLSHLRVSVITGTQKQRERAVAKDADIYCMNYDNIKWLRDQLGDAWPFKTIVADEFTRLKSYRLRQGGSRARLLGQVAHGEGSRFIGLTGTPAPNGVKDLWGQIWFLDKGERLGRTFSAFEQRWFRKGYDGYSLVPYEHTQREVEEKLRDVCLTVRALSVEEPNVVPVYADFIPSVRKLYVSMETEMFAQLAENEVEAANAAVRTQKLLQITNGAMYVGEDGKWETIHNAKLDALESIIEEANGTPVLVAYNFKHDLERLQARFRQGRVLDANPDTIRDWNAGRVPILFAHPASAGHGLNLADGGNILAFFGVNWNLEEHMQIIERIGPMRQKQAGHDRPVLIYPILVRDTVDEVVMERLSSKRSIQEVLLEAMKRRKKK</sequence>
<dbReference type="PROSITE" id="PS51192">
    <property type="entry name" value="HELICASE_ATP_BIND_1"/>
    <property type="match status" value="1"/>
</dbReference>
<dbReference type="SMART" id="SM00487">
    <property type="entry name" value="DEXDc"/>
    <property type="match status" value="1"/>
</dbReference>
<dbReference type="EMBL" id="LR796814">
    <property type="protein sequence ID" value="CAB4167513.1"/>
    <property type="molecule type" value="Genomic_DNA"/>
</dbReference>
<dbReference type="GO" id="GO:0005524">
    <property type="term" value="F:ATP binding"/>
    <property type="evidence" value="ECO:0007669"/>
    <property type="project" value="InterPro"/>
</dbReference>
<organism evidence="2">
    <name type="scientific">uncultured Caudovirales phage</name>
    <dbReference type="NCBI Taxonomy" id="2100421"/>
    <lineage>
        <taxon>Viruses</taxon>
        <taxon>Duplodnaviria</taxon>
        <taxon>Heunggongvirae</taxon>
        <taxon>Uroviricota</taxon>
        <taxon>Caudoviricetes</taxon>
        <taxon>Peduoviridae</taxon>
        <taxon>Maltschvirus</taxon>
        <taxon>Maltschvirus maltsch</taxon>
    </lineage>
</organism>
<dbReference type="InterPro" id="IPR000330">
    <property type="entry name" value="SNF2_N"/>
</dbReference>
<feature type="domain" description="Helicase ATP-binding" evidence="1">
    <location>
        <begin position="15"/>
        <end position="185"/>
    </location>
</feature>
<dbReference type="InterPro" id="IPR027417">
    <property type="entry name" value="P-loop_NTPase"/>
</dbReference>
<evidence type="ECO:0000259" key="1">
    <source>
        <dbReference type="PROSITE" id="PS51192"/>
    </source>
</evidence>
<name>A0A6J5NGD9_9CAUD</name>
<dbReference type="EMBL" id="LR796674">
    <property type="protein sequence ID" value="CAB4158830.1"/>
    <property type="molecule type" value="Genomic_DNA"/>
</dbReference>
<dbReference type="PANTHER" id="PTHR10799">
    <property type="entry name" value="SNF2/RAD54 HELICASE FAMILY"/>
    <property type="match status" value="1"/>
</dbReference>
<dbReference type="InterPro" id="IPR014001">
    <property type="entry name" value="Helicase_ATP-bd"/>
</dbReference>
<accession>A0A6J5NGD9</accession>
<dbReference type="SUPFAM" id="SSF52540">
    <property type="entry name" value="P-loop containing nucleoside triphosphate hydrolases"/>
    <property type="match status" value="2"/>
</dbReference>
<evidence type="ECO:0000313" key="3">
    <source>
        <dbReference type="EMBL" id="CAB4167513.1"/>
    </source>
</evidence>
<protein>
    <submittedName>
        <fullName evidence="2">DEXDc domain containing protein</fullName>
    </submittedName>
</protein>
<proteinExistence type="predicted"/>
<gene>
    <name evidence="2" type="ORF">UFOVP714_35</name>
    <name evidence="3" type="ORF">UFOVP864_25</name>
</gene>
<dbReference type="Pfam" id="PF00176">
    <property type="entry name" value="SNF2-rel_dom"/>
    <property type="match status" value="1"/>
</dbReference>
<evidence type="ECO:0000313" key="2">
    <source>
        <dbReference type="EMBL" id="CAB4158830.1"/>
    </source>
</evidence>
<reference evidence="2" key="1">
    <citation type="submission" date="2020-04" db="EMBL/GenBank/DDBJ databases">
        <authorList>
            <person name="Chiriac C."/>
            <person name="Salcher M."/>
            <person name="Ghai R."/>
            <person name="Kavagutti S V."/>
        </authorList>
    </citation>
    <scope>NUCLEOTIDE SEQUENCE</scope>
</reference>
<dbReference type="Gene3D" id="3.40.50.300">
    <property type="entry name" value="P-loop containing nucleotide triphosphate hydrolases"/>
    <property type="match status" value="2"/>
</dbReference>